<dbReference type="EMBL" id="BLTE01000001">
    <property type="protein sequence ID" value="GFK92619.1"/>
    <property type="molecule type" value="Genomic_DNA"/>
</dbReference>
<keyword evidence="1" id="KW-0472">Membrane</keyword>
<proteinExistence type="predicted"/>
<feature type="transmembrane region" description="Helical" evidence="1">
    <location>
        <begin position="20"/>
        <end position="41"/>
    </location>
</feature>
<dbReference type="PANTHER" id="PTHR37938">
    <property type="entry name" value="BLL0215 PROTEIN"/>
    <property type="match status" value="1"/>
</dbReference>
<feature type="transmembrane region" description="Helical" evidence="1">
    <location>
        <begin position="48"/>
        <end position="68"/>
    </location>
</feature>
<evidence type="ECO:0000259" key="2">
    <source>
        <dbReference type="Pfam" id="PF03703"/>
    </source>
</evidence>
<keyword evidence="1" id="KW-0812">Transmembrane</keyword>
<evidence type="ECO:0000256" key="1">
    <source>
        <dbReference type="SAM" id="Phobius"/>
    </source>
</evidence>
<dbReference type="Pfam" id="PF03703">
    <property type="entry name" value="bPH_2"/>
    <property type="match status" value="1"/>
</dbReference>
<reference evidence="3 4" key="2">
    <citation type="submission" date="2020-05" db="EMBL/GenBank/DDBJ databases">
        <title>Draft genome sequence of Desulfovibrio sp. strainFSS-1.</title>
        <authorList>
            <person name="Shimoshige H."/>
            <person name="Kobayashi H."/>
            <person name="Maekawa T."/>
        </authorList>
    </citation>
    <scope>NUCLEOTIDE SEQUENCE [LARGE SCALE GENOMIC DNA]</scope>
    <source>
        <strain evidence="3 4">SIID29052-01</strain>
    </source>
</reference>
<accession>A0A6V8LR67</accession>
<dbReference type="InterPro" id="IPR005182">
    <property type="entry name" value="YdbS-like_PH"/>
</dbReference>
<evidence type="ECO:0000313" key="4">
    <source>
        <dbReference type="Proteomes" id="UP000494245"/>
    </source>
</evidence>
<dbReference type="PANTHER" id="PTHR37938:SF1">
    <property type="entry name" value="BLL0215 PROTEIN"/>
    <property type="match status" value="1"/>
</dbReference>
<reference evidence="3 4" key="1">
    <citation type="submission" date="2020-04" db="EMBL/GenBank/DDBJ databases">
        <authorList>
            <consortium name="Desulfovibrio sp. FSS-1 genome sequencing consortium"/>
            <person name="Shimoshige H."/>
            <person name="Kobayashi H."/>
            <person name="Maekawa T."/>
        </authorList>
    </citation>
    <scope>NUCLEOTIDE SEQUENCE [LARGE SCALE GENOMIC DNA]</scope>
    <source>
        <strain evidence="3 4">SIID29052-01</strain>
    </source>
</reference>
<sequence length="150" mass="16418">MGYVEKNLLAGESIVYRANVHWVVFAWPGLWLALAAALFTGPVQEARAAGLAALALAAFTGLGAYIRYATSEFALTDKRVLVKVGFIRRTSFEVLLKKVEGIQVDQGILGRILGYGTIVVSGTGGTREPFHRIADPLAFRRRVQEEVDRI</sequence>
<name>A0A6V8LR67_9BACT</name>
<evidence type="ECO:0000313" key="3">
    <source>
        <dbReference type="EMBL" id="GFK92619.1"/>
    </source>
</evidence>
<keyword evidence="4" id="KW-1185">Reference proteome</keyword>
<gene>
    <name evidence="3" type="ORF">NNJEOMEG_00444</name>
</gene>
<feature type="domain" description="YdbS-like PH" evidence="2">
    <location>
        <begin position="68"/>
        <end position="142"/>
    </location>
</feature>
<dbReference type="AlphaFoldDB" id="A0A6V8LR67"/>
<organism evidence="3 4">
    <name type="scientific">Fundidesulfovibrio magnetotacticus</name>
    <dbReference type="NCBI Taxonomy" id="2730080"/>
    <lineage>
        <taxon>Bacteria</taxon>
        <taxon>Pseudomonadati</taxon>
        <taxon>Thermodesulfobacteriota</taxon>
        <taxon>Desulfovibrionia</taxon>
        <taxon>Desulfovibrionales</taxon>
        <taxon>Desulfovibrionaceae</taxon>
        <taxon>Fundidesulfovibrio</taxon>
    </lineage>
</organism>
<keyword evidence="1" id="KW-1133">Transmembrane helix</keyword>
<protein>
    <recommendedName>
        <fullName evidence="2">YdbS-like PH domain-containing protein</fullName>
    </recommendedName>
</protein>
<dbReference type="Proteomes" id="UP000494245">
    <property type="component" value="Unassembled WGS sequence"/>
</dbReference>
<comment type="caution">
    <text evidence="3">The sequence shown here is derived from an EMBL/GenBank/DDBJ whole genome shotgun (WGS) entry which is preliminary data.</text>
</comment>